<dbReference type="EMBL" id="CP104562">
    <property type="protein sequence ID" value="UXH77474.1"/>
    <property type="molecule type" value="Genomic_DNA"/>
</dbReference>
<organism evidence="2 3">
    <name type="scientific">Roseateles amylovorans</name>
    <dbReference type="NCBI Taxonomy" id="2978473"/>
    <lineage>
        <taxon>Bacteria</taxon>
        <taxon>Pseudomonadati</taxon>
        <taxon>Pseudomonadota</taxon>
        <taxon>Betaproteobacteria</taxon>
        <taxon>Burkholderiales</taxon>
        <taxon>Sphaerotilaceae</taxon>
        <taxon>Roseateles</taxon>
    </lineage>
</organism>
<keyword evidence="1" id="KW-0732">Signal</keyword>
<reference evidence="2" key="1">
    <citation type="submission" date="2022-10" db="EMBL/GenBank/DDBJ databases">
        <title>Characterization and whole genome sequencing of a new Roseateles species, isolated from fresh water.</title>
        <authorList>
            <person name="Guliayeva D.Y."/>
            <person name="Akhremchuk A.E."/>
            <person name="Sikolenko M.A."/>
            <person name="Valentovich L.N."/>
            <person name="Sidarenka A.V."/>
        </authorList>
    </citation>
    <scope>NUCLEOTIDE SEQUENCE</scope>
    <source>
        <strain evidence="2">BIM B-1768</strain>
    </source>
</reference>
<evidence type="ECO:0000313" key="3">
    <source>
        <dbReference type="Proteomes" id="UP001064933"/>
    </source>
</evidence>
<evidence type="ECO:0000256" key="1">
    <source>
        <dbReference type="SAM" id="SignalP"/>
    </source>
</evidence>
<feature type="chain" id="PRO_5045111003" evidence="1">
    <location>
        <begin position="21"/>
        <end position="82"/>
    </location>
</feature>
<accession>A0ABY6AWB9</accession>
<evidence type="ECO:0000313" key="2">
    <source>
        <dbReference type="EMBL" id="UXH77474.1"/>
    </source>
</evidence>
<name>A0ABY6AWB9_9BURK</name>
<keyword evidence="3" id="KW-1185">Reference proteome</keyword>
<protein>
    <submittedName>
        <fullName evidence="2">Uncharacterized protein</fullName>
    </submittedName>
</protein>
<dbReference type="RefSeq" id="WP_261757224.1">
    <property type="nucleotide sequence ID" value="NZ_CP104562.2"/>
</dbReference>
<gene>
    <name evidence="2" type="ORF">N4261_21145</name>
</gene>
<sequence length="82" mass="8544">MKTLITVLLALSAFALQAFARSQGTAASPALSPQAQCVAPAHESGDAVDVRVWRLETLAASEETTALNCAASALQRRCTARS</sequence>
<proteinExistence type="predicted"/>
<feature type="signal peptide" evidence="1">
    <location>
        <begin position="1"/>
        <end position="20"/>
    </location>
</feature>
<dbReference type="Proteomes" id="UP001064933">
    <property type="component" value="Chromosome"/>
</dbReference>